<proteinExistence type="predicted"/>
<comment type="caution">
    <text evidence="1">The sequence shown here is derived from an EMBL/GenBank/DDBJ whole genome shotgun (WGS) entry which is preliminary data.</text>
</comment>
<dbReference type="EMBL" id="JBHSSK010000044">
    <property type="protein sequence ID" value="MFC6208374.1"/>
    <property type="molecule type" value="Genomic_DNA"/>
</dbReference>
<name>A0ABW1SV01_9LACO</name>
<reference evidence="2" key="1">
    <citation type="journal article" date="2019" name="Int. J. Syst. Evol. Microbiol.">
        <title>The Global Catalogue of Microorganisms (GCM) 10K type strain sequencing project: providing services to taxonomists for standard genome sequencing and annotation.</title>
        <authorList>
            <consortium name="The Broad Institute Genomics Platform"/>
            <consortium name="The Broad Institute Genome Sequencing Center for Infectious Disease"/>
            <person name="Wu L."/>
            <person name="Ma J."/>
        </authorList>
    </citation>
    <scope>NUCLEOTIDE SEQUENCE [LARGE SCALE GENOMIC DNA]</scope>
    <source>
        <strain evidence="2">CCM 8905</strain>
    </source>
</reference>
<sequence>MENDEYQKIHDYPKTVNRNKIYCAPQGAQKIIKGHATFDPDKEFRVIQVRKGHIRKNDLSYVLMYKSIMIRIDLIGATHEGIPTPHVHIFDEEHNDGLDAIPLSDIENYNQTSDIIESLATFLKYNNFELSDLSISLSTV</sequence>
<dbReference type="Pfam" id="PF22398">
    <property type="entry name" value="DUF6978"/>
    <property type="match status" value="1"/>
</dbReference>
<organism evidence="1 2">
    <name type="scientific">Levilactobacillus tongjiangensis</name>
    <dbReference type="NCBI Taxonomy" id="2486023"/>
    <lineage>
        <taxon>Bacteria</taxon>
        <taxon>Bacillati</taxon>
        <taxon>Bacillota</taxon>
        <taxon>Bacilli</taxon>
        <taxon>Lactobacillales</taxon>
        <taxon>Lactobacillaceae</taxon>
        <taxon>Levilactobacillus</taxon>
    </lineage>
</organism>
<evidence type="ECO:0000313" key="1">
    <source>
        <dbReference type="EMBL" id="MFC6208374.1"/>
    </source>
</evidence>
<protein>
    <submittedName>
        <fullName evidence="1">DUF6978 family protein</fullName>
    </submittedName>
</protein>
<gene>
    <name evidence="1" type="ORF">ACFP1G_13020</name>
</gene>
<evidence type="ECO:0000313" key="2">
    <source>
        <dbReference type="Proteomes" id="UP001596254"/>
    </source>
</evidence>
<dbReference type="Proteomes" id="UP001596254">
    <property type="component" value="Unassembled WGS sequence"/>
</dbReference>
<dbReference type="InterPro" id="IPR053916">
    <property type="entry name" value="DUF6978"/>
</dbReference>
<dbReference type="RefSeq" id="WP_125692862.1">
    <property type="nucleotide sequence ID" value="NZ_JBHSSK010000044.1"/>
</dbReference>
<accession>A0ABW1SV01</accession>
<keyword evidence="2" id="KW-1185">Reference proteome</keyword>